<dbReference type="NCBIfam" id="TIGR01003">
    <property type="entry name" value="PTS_HPr_family"/>
    <property type="match status" value="1"/>
</dbReference>
<dbReference type="GO" id="GO:0005737">
    <property type="term" value="C:cytoplasm"/>
    <property type="evidence" value="ECO:0007669"/>
    <property type="project" value="UniProtKB-SubCell"/>
</dbReference>
<keyword evidence="8" id="KW-1185">Reference proteome</keyword>
<dbReference type="PANTHER" id="PTHR33705">
    <property type="entry name" value="PHOSPHOCARRIER PROTEIN HPR"/>
    <property type="match status" value="1"/>
</dbReference>
<dbReference type="InterPro" id="IPR002114">
    <property type="entry name" value="PTS_HPr_Ser_P_site"/>
</dbReference>
<dbReference type="KEGG" id="salx:SALLE_v1c01030"/>
<dbReference type="Proteomes" id="UP000254792">
    <property type="component" value="Chromosome"/>
</dbReference>
<keyword evidence="5" id="KW-0598">Phosphotransferase system</keyword>
<dbReference type="InterPro" id="IPR050399">
    <property type="entry name" value="HPr"/>
</dbReference>
<dbReference type="InterPro" id="IPR000032">
    <property type="entry name" value="HPr-like"/>
</dbReference>
<evidence type="ECO:0000256" key="4">
    <source>
        <dbReference type="ARBA" id="ARBA00022490"/>
    </source>
</evidence>
<comment type="subcellular location">
    <subcellularLocation>
        <location evidence="2">Cytoplasm</location>
    </subcellularLocation>
</comment>
<dbReference type="InterPro" id="IPR001020">
    <property type="entry name" value="PTS_HPr_His_P_site"/>
</dbReference>
<evidence type="ECO:0000256" key="2">
    <source>
        <dbReference type="ARBA" id="ARBA00004496"/>
    </source>
</evidence>
<evidence type="ECO:0000259" key="6">
    <source>
        <dbReference type="PROSITE" id="PS51350"/>
    </source>
</evidence>
<dbReference type="InterPro" id="IPR035895">
    <property type="entry name" value="HPr-like_sf"/>
</dbReference>
<name>A0A345Z2F0_9MOLU</name>
<evidence type="ECO:0000256" key="1">
    <source>
        <dbReference type="ARBA" id="ARBA00003681"/>
    </source>
</evidence>
<organism evidence="7 8">
    <name type="scientific">Spiroplasma alleghenense</name>
    <dbReference type="NCBI Taxonomy" id="216931"/>
    <lineage>
        <taxon>Bacteria</taxon>
        <taxon>Bacillati</taxon>
        <taxon>Mycoplasmatota</taxon>
        <taxon>Mollicutes</taxon>
        <taxon>Entomoplasmatales</taxon>
        <taxon>Spiroplasmataceae</taxon>
        <taxon>Spiroplasma</taxon>
    </lineage>
</organism>
<dbReference type="AlphaFoldDB" id="A0A345Z2F0"/>
<dbReference type="CDD" id="cd00367">
    <property type="entry name" value="PTS-HPr_like"/>
    <property type="match status" value="1"/>
</dbReference>
<evidence type="ECO:0000313" key="8">
    <source>
        <dbReference type="Proteomes" id="UP000254792"/>
    </source>
</evidence>
<keyword evidence="4" id="KW-0963">Cytoplasm</keyword>
<dbReference type="EMBL" id="CP031376">
    <property type="protein sequence ID" value="AXK50779.1"/>
    <property type="molecule type" value="Genomic_DNA"/>
</dbReference>
<dbReference type="PROSITE" id="PS51350">
    <property type="entry name" value="PTS_HPR_DOM"/>
    <property type="match status" value="1"/>
</dbReference>
<dbReference type="Pfam" id="PF00381">
    <property type="entry name" value="PTS-HPr"/>
    <property type="match status" value="1"/>
</dbReference>
<evidence type="ECO:0000256" key="5">
    <source>
        <dbReference type="ARBA" id="ARBA00022683"/>
    </source>
</evidence>
<dbReference type="PANTHER" id="PTHR33705:SF2">
    <property type="entry name" value="PHOSPHOCARRIER PROTEIN NPR"/>
    <property type="match status" value="1"/>
</dbReference>
<proteinExistence type="predicted"/>
<dbReference type="PROSITE" id="PS00369">
    <property type="entry name" value="PTS_HPR_HIS"/>
    <property type="match status" value="1"/>
</dbReference>
<dbReference type="PROSITE" id="PS00589">
    <property type="entry name" value="PTS_HPR_SER"/>
    <property type="match status" value="1"/>
</dbReference>
<evidence type="ECO:0000313" key="7">
    <source>
        <dbReference type="EMBL" id="AXK50779.1"/>
    </source>
</evidence>
<dbReference type="RefSeq" id="WP_115557708.1">
    <property type="nucleotide sequence ID" value="NZ_CP031376.1"/>
</dbReference>
<accession>A0A345Z2F0</accession>
<dbReference type="SUPFAM" id="SSF55594">
    <property type="entry name" value="HPr-like"/>
    <property type="match status" value="1"/>
</dbReference>
<dbReference type="GO" id="GO:0009401">
    <property type="term" value="P:phosphoenolpyruvate-dependent sugar phosphotransferase system"/>
    <property type="evidence" value="ECO:0007669"/>
    <property type="project" value="UniProtKB-KW"/>
</dbReference>
<evidence type="ECO:0000256" key="3">
    <source>
        <dbReference type="ARBA" id="ARBA00020422"/>
    </source>
</evidence>
<protein>
    <recommendedName>
        <fullName evidence="3">Phosphocarrier protein HPr</fullName>
    </recommendedName>
</protein>
<reference evidence="7 8" key="1">
    <citation type="submission" date="2018-07" db="EMBL/GenBank/DDBJ databases">
        <title>Complete genome sequence of Spiroplasma alleghenense PLHS-1 (ATCC 51752).</title>
        <authorList>
            <person name="Chou L."/>
            <person name="Lee T.-Y."/>
            <person name="Tsai Y.-M."/>
            <person name="Kuo C.-H."/>
        </authorList>
    </citation>
    <scope>NUCLEOTIDE SEQUENCE [LARGE SCALE GENOMIC DNA]</scope>
    <source>
        <strain evidence="7 8">PLHS-1</strain>
    </source>
</reference>
<dbReference type="PRINTS" id="PR00107">
    <property type="entry name" value="PHOSPHOCPHPR"/>
</dbReference>
<dbReference type="OrthoDB" id="9809047at2"/>
<sequence>MAQFTAKVIDKVGLHARPASVLAKEASKFQSDIKIKSDGKEGNLKSIMNVMALAIKSGAEITIEAKGADEADAIAAIEKAMKENEII</sequence>
<gene>
    <name evidence="7" type="primary">ptsH</name>
    <name evidence="7" type="ORF">SALLE_v1c01030</name>
</gene>
<feature type="domain" description="HPr" evidence="6">
    <location>
        <begin position="1"/>
        <end position="87"/>
    </location>
</feature>
<comment type="function">
    <text evidence="1">General (non sugar-specific) component of the phosphoenolpyruvate-dependent sugar phosphotransferase system (sugar PTS). This major carbohydrate active-transport system catalyzes the phosphorylation of incoming sugar substrates concomitantly with their translocation across the cell membrane. The phosphoryl group from phosphoenolpyruvate (PEP) is transferred to the phosphoryl carrier protein HPr by enzyme I. Phospho-HPr then transfers it to the PTS EIIA domain.</text>
</comment>
<dbReference type="Gene3D" id="3.30.1340.10">
    <property type="entry name" value="HPr-like"/>
    <property type="match status" value="1"/>
</dbReference>